<evidence type="ECO:0000256" key="4">
    <source>
        <dbReference type="ARBA" id="ARBA00022759"/>
    </source>
</evidence>
<dbReference type="CDD" id="cd09274">
    <property type="entry name" value="RNase_HI_RT_Ty3"/>
    <property type="match status" value="1"/>
</dbReference>
<dbReference type="PROSITE" id="PS50994">
    <property type="entry name" value="INTEGRASE"/>
    <property type="match status" value="1"/>
</dbReference>
<dbReference type="PANTHER" id="PTHR37984">
    <property type="entry name" value="PROTEIN CBG26694"/>
    <property type="match status" value="1"/>
</dbReference>
<feature type="region of interest" description="Disordered" evidence="7">
    <location>
        <begin position="669"/>
        <end position="827"/>
    </location>
</feature>
<dbReference type="InterPro" id="IPR050951">
    <property type="entry name" value="Retrovirus_Pol_polyprotein"/>
</dbReference>
<dbReference type="FunFam" id="1.10.340.70:FF:000001">
    <property type="entry name" value="Retrovirus-related Pol polyprotein from transposon gypsy-like Protein"/>
    <property type="match status" value="1"/>
</dbReference>
<name>A0A9D4L4S6_DREPO</name>
<evidence type="ECO:0000256" key="7">
    <source>
        <dbReference type="SAM" id="MobiDB-lite"/>
    </source>
</evidence>
<dbReference type="FunFam" id="3.10.20.370:FF:000001">
    <property type="entry name" value="Retrovirus-related Pol polyprotein from transposon 17.6-like protein"/>
    <property type="match status" value="1"/>
</dbReference>
<dbReference type="SUPFAM" id="SSF53098">
    <property type="entry name" value="Ribonuclease H-like"/>
    <property type="match status" value="1"/>
</dbReference>
<feature type="compositionally biased region" description="Basic and acidic residues" evidence="7">
    <location>
        <begin position="628"/>
        <end position="641"/>
    </location>
</feature>
<gene>
    <name evidence="9" type="ORF">DPMN_093041</name>
</gene>
<dbReference type="InterPro" id="IPR041588">
    <property type="entry name" value="Integrase_H2C2"/>
</dbReference>
<comment type="caution">
    <text evidence="9">The sequence shown here is derived from an EMBL/GenBank/DDBJ whole genome shotgun (WGS) entry which is preliminary data.</text>
</comment>
<dbReference type="Pfam" id="PF00665">
    <property type="entry name" value="rve"/>
    <property type="match status" value="1"/>
</dbReference>
<dbReference type="Gene3D" id="3.30.420.10">
    <property type="entry name" value="Ribonuclease H-like superfamily/Ribonuclease H"/>
    <property type="match status" value="1"/>
</dbReference>
<feature type="compositionally biased region" description="Polar residues" evidence="7">
    <location>
        <begin position="796"/>
        <end position="805"/>
    </location>
</feature>
<dbReference type="GO" id="GO:0003676">
    <property type="term" value="F:nucleic acid binding"/>
    <property type="evidence" value="ECO:0007669"/>
    <property type="project" value="InterPro"/>
</dbReference>
<protein>
    <recommendedName>
        <fullName evidence="8">Integrase catalytic domain-containing protein</fullName>
    </recommendedName>
</protein>
<keyword evidence="10" id="KW-1185">Reference proteome</keyword>
<accession>A0A9D4L4S6</accession>
<dbReference type="Pfam" id="PF17917">
    <property type="entry name" value="RT_RNaseH"/>
    <property type="match status" value="1"/>
</dbReference>
<evidence type="ECO:0000256" key="1">
    <source>
        <dbReference type="ARBA" id="ARBA00022679"/>
    </source>
</evidence>
<feature type="compositionally biased region" description="Acidic residues" evidence="7">
    <location>
        <begin position="642"/>
        <end position="653"/>
    </location>
</feature>
<feature type="region of interest" description="Disordered" evidence="7">
    <location>
        <begin position="599"/>
        <end position="657"/>
    </location>
</feature>
<proteinExistence type="predicted"/>
<keyword evidence="3" id="KW-0540">Nuclease</keyword>
<evidence type="ECO:0000256" key="6">
    <source>
        <dbReference type="ARBA" id="ARBA00022918"/>
    </source>
</evidence>
<evidence type="ECO:0000256" key="2">
    <source>
        <dbReference type="ARBA" id="ARBA00022695"/>
    </source>
</evidence>
<keyword evidence="2" id="KW-0548">Nucleotidyltransferase</keyword>
<keyword evidence="6" id="KW-0695">RNA-directed DNA polymerase</keyword>
<feature type="compositionally biased region" description="Acidic residues" evidence="7">
    <location>
        <begin position="725"/>
        <end position="746"/>
    </location>
</feature>
<dbReference type="GO" id="GO:0016787">
    <property type="term" value="F:hydrolase activity"/>
    <property type="evidence" value="ECO:0007669"/>
    <property type="project" value="UniProtKB-KW"/>
</dbReference>
<dbReference type="Gene3D" id="1.10.340.70">
    <property type="match status" value="1"/>
</dbReference>
<feature type="compositionally biased region" description="Acidic residues" evidence="7">
    <location>
        <begin position="779"/>
        <end position="791"/>
    </location>
</feature>
<reference evidence="9" key="2">
    <citation type="submission" date="2020-11" db="EMBL/GenBank/DDBJ databases">
        <authorList>
            <person name="McCartney M.A."/>
            <person name="Auch B."/>
            <person name="Kono T."/>
            <person name="Mallez S."/>
            <person name="Becker A."/>
            <person name="Gohl D.M."/>
            <person name="Silverstein K.A.T."/>
            <person name="Koren S."/>
            <person name="Bechman K.B."/>
            <person name="Herman A."/>
            <person name="Abrahante J.E."/>
            <person name="Garbe J."/>
        </authorList>
    </citation>
    <scope>NUCLEOTIDE SEQUENCE</scope>
    <source>
        <strain evidence="9">Duluth1</strain>
        <tissue evidence="9">Whole animal</tissue>
    </source>
</reference>
<dbReference type="GO" id="GO:0015074">
    <property type="term" value="P:DNA integration"/>
    <property type="evidence" value="ECO:0007669"/>
    <property type="project" value="InterPro"/>
</dbReference>
<dbReference type="Gene3D" id="3.10.20.370">
    <property type="match status" value="1"/>
</dbReference>
<dbReference type="InterPro" id="IPR041373">
    <property type="entry name" value="RT_RNaseH"/>
</dbReference>
<dbReference type="PANTHER" id="PTHR37984:SF15">
    <property type="entry name" value="INTEGRASE CATALYTIC DOMAIN-CONTAINING PROTEIN"/>
    <property type="match status" value="1"/>
</dbReference>
<dbReference type="InterPro" id="IPR001584">
    <property type="entry name" value="Integrase_cat-core"/>
</dbReference>
<evidence type="ECO:0000256" key="3">
    <source>
        <dbReference type="ARBA" id="ARBA00022722"/>
    </source>
</evidence>
<feature type="compositionally biased region" description="Basic and acidic residues" evidence="7">
    <location>
        <begin position="669"/>
        <end position="724"/>
    </location>
</feature>
<dbReference type="Pfam" id="PF17921">
    <property type="entry name" value="Integrase_H2C2"/>
    <property type="match status" value="1"/>
</dbReference>
<sequence>MNMASSKGLGAVLYQQHHDNTKHVIAYASRSLSKSESNYAAFKLEFLALKWAVTEKFSDYLTNTHFTLLTDNNPLTYILTTAKLDATGQRWASDLGNYNFDIIYRAGRNNTDADALSRYPHHKIIDQQQHENIKIDNRTVKTICKYITPALIDTLPALSLNIIEATETPMQPIAQLELREIRKAQRQDQLIEKWRIATIDKTLPQFNTLPGDIIMKKNFENFIIKRGILYRNLHENEEIIEQLVIPNCYKREILEGFHDDCGHPGRDRTLRLLRERYFWPGITTDVEKHVTGCNRCLRRKTTVNTRAPMINVNTTYPLELVCFDFLSVEPSKGHSNILVITDHYTKFAMAIPTKNQTAKTTAEAFYNNFVVQYGIPTTLHSDQGANFESQIIKELCKLTNTKKTHTSIYHPQGNGTPERFNRTLLGMLGTLENDQKKHWTDYIKHLVFCYNCTPHESTRVSPFELMFGRKAKLPMDTKFEQVTSEFKTKETKDYIEHLKMRMKRTRDIVEQYVENAKGKQKKYYDMKARAARVQVGDKVLVKILSHTEGKHKLVDKFEEEVFTVLEQVNDHIPVYRVRSESGKEKTLHRNHLRLLVNQDEAEEFRDNQETTSGNSIPVDVAEEEVEELSDKKTMDASKEVEKMEDDDEDESDAGDLVYFSRGGDAHILADDIDMSREESRTENIDMSTEESRIEDRDDISSEVPGEQRNEDREELIQAEDRVDDVVEDVPESTAGNEEENNEEEMPENVPHQVDLSQEADITEEPDITEYPIQDQDNNNQEEIEVPIEMDEAQPIRTETSTSDTRAPTPKPRQSVRERRPPDRYKDYQMNACVVPRPQDARFEALNKLIVSGVLNQLDSKTAGRMVSSIFQ</sequence>
<dbReference type="InterPro" id="IPR043502">
    <property type="entry name" value="DNA/RNA_pol_sf"/>
</dbReference>
<feature type="domain" description="Integrase catalytic" evidence="8">
    <location>
        <begin position="313"/>
        <end position="470"/>
    </location>
</feature>
<feature type="compositionally biased region" description="Basic and acidic residues" evidence="7">
    <location>
        <begin position="814"/>
        <end position="826"/>
    </location>
</feature>
<dbReference type="InterPro" id="IPR012337">
    <property type="entry name" value="RNaseH-like_sf"/>
</dbReference>
<dbReference type="EMBL" id="JAIWYP010000003">
    <property type="protein sequence ID" value="KAH3850617.1"/>
    <property type="molecule type" value="Genomic_DNA"/>
</dbReference>
<dbReference type="InterPro" id="IPR036397">
    <property type="entry name" value="RNaseH_sf"/>
</dbReference>
<organism evidence="9 10">
    <name type="scientific">Dreissena polymorpha</name>
    <name type="common">Zebra mussel</name>
    <name type="synonym">Mytilus polymorpha</name>
    <dbReference type="NCBI Taxonomy" id="45954"/>
    <lineage>
        <taxon>Eukaryota</taxon>
        <taxon>Metazoa</taxon>
        <taxon>Spiralia</taxon>
        <taxon>Lophotrochozoa</taxon>
        <taxon>Mollusca</taxon>
        <taxon>Bivalvia</taxon>
        <taxon>Autobranchia</taxon>
        <taxon>Heteroconchia</taxon>
        <taxon>Euheterodonta</taxon>
        <taxon>Imparidentia</taxon>
        <taxon>Neoheterodontei</taxon>
        <taxon>Myida</taxon>
        <taxon>Dreissenoidea</taxon>
        <taxon>Dreissenidae</taxon>
        <taxon>Dreissena</taxon>
    </lineage>
</organism>
<keyword evidence="5" id="KW-0378">Hydrolase</keyword>
<dbReference type="GO" id="GO:0004519">
    <property type="term" value="F:endonuclease activity"/>
    <property type="evidence" value="ECO:0007669"/>
    <property type="project" value="UniProtKB-KW"/>
</dbReference>
<dbReference type="Proteomes" id="UP000828390">
    <property type="component" value="Unassembled WGS sequence"/>
</dbReference>
<evidence type="ECO:0000259" key="8">
    <source>
        <dbReference type="PROSITE" id="PS50994"/>
    </source>
</evidence>
<dbReference type="AlphaFoldDB" id="A0A9D4L4S6"/>
<keyword evidence="4" id="KW-0255">Endonuclease</keyword>
<evidence type="ECO:0000313" key="9">
    <source>
        <dbReference type="EMBL" id="KAH3850617.1"/>
    </source>
</evidence>
<dbReference type="FunFam" id="3.30.420.10:FF:000032">
    <property type="entry name" value="Retrovirus-related Pol polyprotein from transposon 297-like Protein"/>
    <property type="match status" value="1"/>
</dbReference>
<dbReference type="SUPFAM" id="SSF56672">
    <property type="entry name" value="DNA/RNA polymerases"/>
    <property type="match status" value="1"/>
</dbReference>
<keyword evidence="1" id="KW-0808">Transferase</keyword>
<reference evidence="9" key="1">
    <citation type="journal article" date="2019" name="bioRxiv">
        <title>The Genome of the Zebra Mussel, Dreissena polymorpha: A Resource for Invasive Species Research.</title>
        <authorList>
            <person name="McCartney M.A."/>
            <person name="Auch B."/>
            <person name="Kono T."/>
            <person name="Mallez S."/>
            <person name="Zhang Y."/>
            <person name="Obille A."/>
            <person name="Becker A."/>
            <person name="Abrahante J.E."/>
            <person name="Garbe J."/>
            <person name="Badalamenti J.P."/>
            <person name="Herman A."/>
            <person name="Mangelson H."/>
            <person name="Liachko I."/>
            <person name="Sullivan S."/>
            <person name="Sone E.D."/>
            <person name="Koren S."/>
            <person name="Silverstein K.A.T."/>
            <person name="Beckman K.B."/>
            <person name="Gohl D.M."/>
        </authorList>
    </citation>
    <scope>NUCLEOTIDE SEQUENCE</scope>
    <source>
        <strain evidence="9">Duluth1</strain>
        <tissue evidence="9">Whole animal</tissue>
    </source>
</reference>
<evidence type="ECO:0000256" key="5">
    <source>
        <dbReference type="ARBA" id="ARBA00022801"/>
    </source>
</evidence>
<evidence type="ECO:0000313" key="10">
    <source>
        <dbReference type="Proteomes" id="UP000828390"/>
    </source>
</evidence>
<dbReference type="GO" id="GO:0003964">
    <property type="term" value="F:RNA-directed DNA polymerase activity"/>
    <property type="evidence" value="ECO:0007669"/>
    <property type="project" value="UniProtKB-KW"/>
</dbReference>